<feature type="transmembrane region" description="Helical" evidence="2">
    <location>
        <begin position="300"/>
        <end position="325"/>
    </location>
</feature>
<sequence>MSGISPGRCHADVNSAHGFAFQCLATMQYKNAWFPFEHQVLLRPTSDQQTRSNMSQLPAGAVGTAVGVLLYSFVCEICNIVMVWLLLVHEEGLSYVACISYFALLSTTCSIIQQFHDYIFWEDVTRAQFDNKTENVGNPQLTLANGSVGLDLVLFYIQFYCYTVEATFVLFWAFSLTQSVYGWSDKPRLRRIFKQINAAGKIISVALPLLTVCLLQVPATQSSFVGFIVLADIEFALSCFGGCVLLIMILVRYVHTRRQLKTWSHGYGKKSSSTETTSHGAHTSGGGRKPQSQGIYDRWLLIRFTIAFVFLAIFEVTNIVFQISAQQNNNRDAAAAAPDLSAERAIAMMYFNMPGVTASLLAFVVFGTTRPFRERMYRTFVPKWFQRQKESTNRASQHIQYTRRDLAAKQRSTSFKLSKGIDVDTVVQMDDLRAPEREGVPKNGITTTIEAGRRV</sequence>
<feature type="transmembrane region" description="Helical" evidence="2">
    <location>
        <begin position="61"/>
        <end position="86"/>
    </location>
</feature>
<evidence type="ECO:0000313" key="3">
    <source>
        <dbReference type="EMBL" id="KAK8052031.1"/>
    </source>
</evidence>
<feature type="compositionally biased region" description="Low complexity" evidence="1">
    <location>
        <begin position="271"/>
        <end position="282"/>
    </location>
</feature>
<evidence type="ECO:0000256" key="2">
    <source>
        <dbReference type="SAM" id="Phobius"/>
    </source>
</evidence>
<feature type="region of interest" description="Disordered" evidence="1">
    <location>
        <begin position="265"/>
        <end position="292"/>
    </location>
</feature>
<gene>
    <name evidence="3" type="ORF">PG993_003416</name>
</gene>
<name>A0ABR1TZF2_9PEZI</name>
<dbReference type="Proteomes" id="UP001444661">
    <property type="component" value="Unassembled WGS sequence"/>
</dbReference>
<keyword evidence="4" id="KW-1185">Reference proteome</keyword>
<feature type="transmembrane region" description="Helical" evidence="2">
    <location>
        <begin position="224"/>
        <end position="251"/>
    </location>
</feature>
<evidence type="ECO:0000256" key="1">
    <source>
        <dbReference type="SAM" id="MobiDB-lite"/>
    </source>
</evidence>
<comment type="caution">
    <text evidence="3">The sequence shown here is derived from an EMBL/GenBank/DDBJ whole genome shotgun (WGS) entry which is preliminary data.</text>
</comment>
<feature type="transmembrane region" description="Helical" evidence="2">
    <location>
        <begin position="345"/>
        <end position="368"/>
    </location>
</feature>
<proteinExistence type="predicted"/>
<accession>A0ABR1TZF2</accession>
<feature type="transmembrane region" description="Helical" evidence="2">
    <location>
        <begin position="93"/>
        <end position="115"/>
    </location>
</feature>
<feature type="transmembrane region" description="Helical" evidence="2">
    <location>
        <begin position="198"/>
        <end position="218"/>
    </location>
</feature>
<dbReference type="EMBL" id="JAQQWK010000002">
    <property type="protein sequence ID" value="KAK8052031.1"/>
    <property type="molecule type" value="Genomic_DNA"/>
</dbReference>
<evidence type="ECO:0008006" key="5">
    <source>
        <dbReference type="Google" id="ProtNLM"/>
    </source>
</evidence>
<organism evidence="3 4">
    <name type="scientific">Apiospora rasikravindrae</name>
    <dbReference type="NCBI Taxonomy" id="990691"/>
    <lineage>
        <taxon>Eukaryota</taxon>
        <taxon>Fungi</taxon>
        <taxon>Dikarya</taxon>
        <taxon>Ascomycota</taxon>
        <taxon>Pezizomycotina</taxon>
        <taxon>Sordariomycetes</taxon>
        <taxon>Xylariomycetidae</taxon>
        <taxon>Amphisphaeriales</taxon>
        <taxon>Apiosporaceae</taxon>
        <taxon>Apiospora</taxon>
    </lineage>
</organism>
<keyword evidence="2" id="KW-0472">Membrane</keyword>
<keyword evidence="2" id="KW-0812">Transmembrane</keyword>
<keyword evidence="2" id="KW-1133">Transmembrane helix</keyword>
<reference evidence="3 4" key="1">
    <citation type="submission" date="2023-01" db="EMBL/GenBank/DDBJ databases">
        <title>Analysis of 21 Apiospora genomes using comparative genomics revels a genus with tremendous synthesis potential of carbohydrate active enzymes and secondary metabolites.</title>
        <authorList>
            <person name="Sorensen T."/>
        </authorList>
    </citation>
    <scope>NUCLEOTIDE SEQUENCE [LARGE SCALE GENOMIC DNA]</scope>
    <source>
        <strain evidence="3 4">CBS 33761</strain>
    </source>
</reference>
<evidence type="ECO:0000313" key="4">
    <source>
        <dbReference type="Proteomes" id="UP001444661"/>
    </source>
</evidence>
<protein>
    <recommendedName>
        <fullName evidence="5">Glycoside hydrolase</fullName>
    </recommendedName>
</protein>
<feature type="transmembrane region" description="Helical" evidence="2">
    <location>
        <begin position="153"/>
        <end position="177"/>
    </location>
</feature>